<dbReference type="InterPro" id="IPR051013">
    <property type="entry name" value="MBL_superfamily_lactonases"/>
</dbReference>
<evidence type="ECO:0000256" key="3">
    <source>
        <dbReference type="ARBA" id="ARBA00022801"/>
    </source>
</evidence>
<dbReference type="Pfam" id="PF00753">
    <property type="entry name" value="Lactamase_B"/>
    <property type="match status" value="1"/>
</dbReference>
<evidence type="ECO:0000259" key="6">
    <source>
        <dbReference type="SMART" id="SM00849"/>
    </source>
</evidence>
<evidence type="ECO:0000256" key="5">
    <source>
        <dbReference type="SAM" id="Phobius"/>
    </source>
</evidence>
<feature type="transmembrane region" description="Helical" evidence="5">
    <location>
        <begin position="24"/>
        <end position="45"/>
    </location>
</feature>
<dbReference type="HOGENOM" id="CLU_056519_0_0_5"/>
<dbReference type="PANTHER" id="PTHR42978:SF6">
    <property type="entry name" value="QUORUM-QUENCHING LACTONASE YTNP-RELATED"/>
    <property type="match status" value="1"/>
</dbReference>
<keyword evidence="3" id="KW-0378">Hydrolase</keyword>
<dbReference type="Gene3D" id="3.60.15.10">
    <property type="entry name" value="Ribonuclease Z/Hydroxyacylglutathione hydrolase-like"/>
    <property type="match status" value="1"/>
</dbReference>
<dbReference type="SUPFAM" id="SSF56281">
    <property type="entry name" value="Metallo-hydrolase/oxidoreductase"/>
    <property type="match status" value="1"/>
</dbReference>
<dbReference type="GO" id="GO:0016787">
    <property type="term" value="F:hydrolase activity"/>
    <property type="evidence" value="ECO:0007669"/>
    <property type="project" value="UniProtKB-KW"/>
</dbReference>
<dbReference type="Proteomes" id="UP000019443">
    <property type="component" value="Plasmid pLPU83d"/>
</dbReference>
<proteinExistence type="inferred from homology"/>
<comment type="similarity">
    <text evidence="1">Belongs to the metallo-beta-lactamase superfamily.</text>
</comment>
<protein>
    <recommendedName>
        <fullName evidence="6">Metallo-beta-lactamase domain-containing protein</fullName>
    </recommendedName>
</protein>
<dbReference type="CDD" id="cd07720">
    <property type="entry name" value="OPHC2-like_MBL-fold"/>
    <property type="match status" value="1"/>
</dbReference>
<keyword evidence="8" id="KW-1185">Reference proteome</keyword>
<sequence>MGIDINSSSTARTAARKNRRSVDLFDVLISLVLALAVSILLAFAFELAAEPANAAAPKAGTQPPAFYRIALGQFEITALTDGTHPFPVHTVLTKSELSADGKVVPLDEASPGEADALLAERKLVAPVEGSINAFLVNAGSKLILIDSGAGTLYGECCGHLIDNLKAAGYQPEQVDEIYLTHLHADHVGGIAPNGKMAFPNAVVRVSKTDADYWLSDANEVAAPALLKSMFERDKASLKPYIDAGKFKPFDYGAALVPGITPLPGPGHTPGHSFFAVESNGEKLLLWGDVVHVAPVQFPDPHVTVAYDSDAKEAESERVAIFSDAARNAYWIGAAHISFPALGHVGAHDGRFEWIPANYEAGPVKTK</sequence>
<dbReference type="AlphaFoldDB" id="W6RN97"/>
<evidence type="ECO:0000256" key="1">
    <source>
        <dbReference type="ARBA" id="ARBA00007749"/>
    </source>
</evidence>
<dbReference type="EMBL" id="HG916855">
    <property type="protein sequence ID" value="CDM62557.1"/>
    <property type="molecule type" value="Genomic_DNA"/>
</dbReference>
<dbReference type="InterPro" id="IPR001279">
    <property type="entry name" value="Metallo-B-lactamas"/>
</dbReference>
<name>W6RN97_9HYPH</name>
<keyword evidence="2" id="KW-0479">Metal-binding</keyword>
<keyword evidence="5" id="KW-0472">Membrane</keyword>
<keyword evidence="7" id="KW-0614">Plasmid</keyword>
<dbReference type="GO" id="GO:0046872">
    <property type="term" value="F:metal ion binding"/>
    <property type="evidence" value="ECO:0007669"/>
    <property type="project" value="UniProtKB-KW"/>
</dbReference>
<organism evidence="7 8">
    <name type="scientific">Rhizobium favelukesii</name>
    <dbReference type="NCBI Taxonomy" id="348824"/>
    <lineage>
        <taxon>Bacteria</taxon>
        <taxon>Pseudomonadati</taxon>
        <taxon>Pseudomonadota</taxon>
        <taxon>Alphaproteobacteria</taxon>
        <taxon>Hyphomicrobiales</taxon>
        <taxon>Rhizobiaceae</taxon>
        <taxon>Rhizobium/Agrobacterium group</taxon>
        <taxon>Rhizobium</taxon>
    </lineage>
</organism>
<dbReference type="RefSeq" id="WP_082321354.1">
    <property type="nucleotide sequence ID" value="NZ_ATTO01000018.1"/>
</dbReference>
<evidence type="ECO:0000313" key="8">
    <source>
        <dbReference type="Proteomes" id="UP000019443"/>
    </source>
</evidence>
<keyword evidence="5" id="KW-1133">Transmembrane helix</keyword>
<keyword evidence="4" id="KW-0862">Zinc</keyword>
<dbReference type="PATRIC" id="fig|348824.6.peg.6895"/>
<evidence type="ECO:0000256" key="4">
    <source>
        <dbReference type="ARBA" id="ARBA00022833"/>
    </source>
</evidence>
<gene>
    <name evidence="7" type="ORF">LPU83_pLPU83d_1187</name>
</gene>
<evidence type="ECO:0000313" key="7">
    <source>
        <dbReference type="EMBL" id="CDM62557.1"/>
    </source>
</evidence>
<accession>W6RN97</accession>
<dbReference type="SMART" id="SM00849">
    <property type="entry name" value="Lactamase_B"/>
    <property type="match status" value="1"/>
</dbReference>
<dbReference type="InterPro" id="IPR036866">
    <property type="entry name" value="RibonucZ/Hydroxyglut_hydro"/>
</dbReference>
<keyword evidence="5" id="KW-0812">Transmembrane</keyword>
<reference evidence="7" key="1">
    <citation type="submission" date="2013-11" db="EMBL/GenBank/DDBJ databases">
        <title>Draft genome sequence of the broad-host-range Rhizobium sp. LPU83 strain, a member of the low-genetic diversity Oregon-like Rhizobium sp. group.</title>
        <authorList>
            <person name="Wibberg D."/>
            <person name="Puehler A."/>
            <person name="Schlueter A."/>
        </authorList>
    </citation>
    <scope>NUCLEOTIDE SEQUENCE [LARGE SCALE GENOMIC DNA]</scope>
    <source>
        <strain evidence="7">LPU83</strain>
        <plasmid evidence="7">pLPU83d</plasmid>
    </source>
</reference>
<dbReference type="KEGG" id="rhl:LPU83_pLPU83d_1187"/>
<dbReference type="PANTHER" id="PTHR42978">
    <property type="entry name" value="QUORUM-QUENCHING LACTONASE YTNP-RELATED-RELATED"/>
    <property type="match status" value="1"/>
</dbReference>
<feature type="domain" description="Metallo-beta-lactamase" evidence="6">
    <location>
        <begin position="130"/>
        <end position="335"/>
    </location>
</feature>
<geneLocation type="plasmid" evidence="7 8">
    <name>pLPU83d</name>
</geneLocation>
<evidence type="ECO:0000256" key="2">
    <source>
        <dbReference type="ARBA" id="ARBA00022723"/>
    </source>
</evidence>